<dbReference type="NCBIfam" id="TIGR01391">
    <property type="entry name" value="dnaG"/>
    <property type="match status" value="1"/>
</dbReference>
<dbReference type="CDD" id="cd03364">
    <property type="entry name" value="TOPRIM_DnaG_primases"/>
    <property type="match status" value="1"/>
</dbReference>
<comment type="catalytic activity">
    <reaction evidence="13">
        <text>ssDNA + n NTP = ssDNA/pppN(pN)n-1 hybrid + (n-1) diphosphate.</text>
        <dbReference type="EC" id="2.7.7.101"/>
    </reaction>
</comment>
<dbReference type="Gene3D" id="1.10.860.10">
    <property type="entry name" value="DNAb Helicase, Chain A"/>
    <property type="match status" value="1"/>
</dbReference>
<keyword evidence="10" id="KW-0460">Magnesium</keyword>
<evidence type="ECO:0000256" key="8">
    <source>
        <dbReference type="ARBA" id="ARBA00022771"/>
    </source>
</evidence>
<dbReference type="HAMAP" id="MF_00974">
    <property type="entry name" value="DNA_primase_DnaG"/>
    <property type="match status" value="1"/>
</dbReference>
<dbReference type="InterPro" id="IPR013264">
    <property type="entry name" value="DNAG_N"/>
</dbReference>
<accession>A0A0A8K2W2</accession>
<dbReference type="InterPro" id="IPR006171">
    <property type="entry name" value="TOPRIM_dom"/>
</dbReference>
<dbReference type="InterPro" id="IPR050219">
    <property type="entry name" value="DnaG_primase"/>
</dbReference>
<dbReference type="PANTHER" id="PTHR30313">
    <property type="entry name" value="DNA PRIMASE"/>
    <property type="match status" value="1"/>
</dbReference>
<dbReference type="KEGG" id="mcg:GL4_1389"/>
<evidence type="ECO:0000256" key="4">
    <source>
        <dbReference type="ARBA" id="ARBA00022679"/>
    </source>
</evidence>
<gene>
    <name evidence="13" type="primary">dnaG</name>
    <name evidence="16" type="ORF">GL4_1389</name>
</gene>
<dbReference type="GO" id="GO:0000428">
    <property type="term" value="C:DNA-directed RNA polymerase complex"/>
    <property type="evidence" value="ECO:0007669"/>
    <property type="project" value="UniProtKB-KW"/>
</dbReference>
<dbReference type="SMART" id="SM00400">
    <property type="entry name" value="ZnF_CHCC"/>
    <property type="match status" value="1"/>
</dbReference>
<dbReference type="STRING" id="1384459.GL4_1389"/>
<dbReference type="InterPro" id="IPR006295">
    <property type="entry name" value="DNA_primase_DnaG"/>
</dbReference>
<dbReference type="SMART" id="SM00493">
    <property type="entry name" value="TOPRIM"/>
    <property type="match status" value="1"/>
</dbReference>
<evidence type="ECO:0000313" key="17">
    <source>
        <dbReference type="Proteomes" id="UP000031643"/>
    </source>
</evidence>
<keyword evidence="6 13" id="KW-0235">DNA replication</keyword>
<dbReference type="Gene3D" id="3.90.580.10">
    <property type="entry name" value="Zinc finger, CHC2-type domain"/>
    <property type="match status" value="1"/>
</dbReference>
<dbReference type="InterPro" id="IPR016136">
    <property type="entry name" value="DNA_helicase_N/primase_C"/>
</dbReference>
<dbReference type="SUPFAM" id="SSF56731">
    <property type="entry name" value="DNA primase core"/>
    <property type="match status" value="1"/>
</dbReference>
<sequence length="633" mass="70701">MKFSDSFLDEVRARLPVSQVVSRRVQLKRAGREWKGLSPFNKEKTPSFTVNDQKGFYHCFSSGRHGDIFRFVMETEGLSFPEAVERLAGEAGVPMPAPDPQYERTVKERLGLMDALEAAAKLFEQALRSGAGRDALTYAEGRGLSRETIAEFRIGYAPGGRDTLKNALLQKGFTEAQLLDTGLVIKPEDGRPTYDRFRDRLTIPILDVKSRVIAFGARALAPDAQPKYLNSPETRLFDKGSTVFNFARARGSAFDKGELIVTEGYMDVIALHQAGFKNAVATLGTAFTARQMEQLWQLAPEPVICFDGDRAGEAAAARAVDRMLPVLREGHSFRFAFLPQGQDPDDLVRSAGASAFSAYLKNAMPLIDMAWRRELRAGAIDTPERRAAFEARVEALLGEIENVRVREHYRREIKNRLFELWRPQPRSGKDGRPGRRNGAKPTRREALPPPTAYGFGTIVTLALVNHPWLLDRFAEEIASVDVTDKKLAALLAAATKAIHDDHAITREALIAGLREGPHGALLDRLLLESHHARHAFLKPDMPRDEVEEQFTDMLYRWRALPTLTREIAESAEVIADMSEAEFERFAVLQQEVASVGLKQDTDDAAMRDAKQRFQDTLARLKSAPPAKGRRRQG</sequence>
<protein>
    <recommendedName>
        <fullName evidence="13">DNA primase</fullName>
        <ecNumber evidence="13">2.7.7.101</ecNumber>
    </recommendedName>
</protein>
<dbReference type="Proteomes" id="UP000031643">
    <property type="component" value="Chromosome"/>
</dbReference>
<dbReference type="InterPro" id="IPR019475">
    <property type="entry name" value="DNA_primase_DnaB-bd"/>
</dbReference>
<feature type="domain" description="Toprim" evidence="15">
    <location>
        <begin position="257"/>
        <end position="339"/>
    </location>
</feature>
<evidence type="ECO:0000256" key="10">
    <source>
        <dbReference type="ARBA" id="ARBA00022842"/>
    </source>
</evidence>
<dbReference type="HOGENOM" id="CLU_013501_5_3_5"/>
<dbReference type="Pfam" id="PF08275">
    <property type="entry name" value="DNAG_N"/>
    <property type="match status" value="1"/>
</dbReference>
<evidence type="ECO:0000256" key="9">
    <source>
        <dbReference type="ARBA" id="ARBA00022833"/>
    </source>
</evidence>
<dbReference type="Gene3D" id="3.90.980.10">
    <property type="entry name" value="DNA primase, catalytic core, N-terminal domain"/>
    <property type="match status" value="1"/>
</dbReference>
<comment type="similarity">
    <text evidence="13">Belongs to the DnaG primase family.</text>
</comment>
<keyword evidence="9" id="KW-0862">Zinc</keyword>
<dbReference type="InterPro" id="IPR036977">
    <property type="entry name" value="DNA_primase_Znf_CHC2"/>
</dbReference>
<organism evidence="16 17">
    <name type="scientific">Methyloceanibacter caenitepidi</name>
    <dbReference type="NCBI Taxonomy" id="1384459"/>
    <lineage>
        <taxon>Bacteria</taxon>
        <taxon>Pseudomonadati</taxon>
        <taxon>Pseudomonadota</taxon>
        <taxon>Alphaproteobacteria</taxon>
        <taxon>Hyphomicrobiales</taxon>
        <taxon>Hyphomicrobiaceae</taxon>
        <taxon>Methyloceanibacter</taxon>
    </lineage>
</organism>
<dbReference type="GO" id="GO:0008270">
    <property type="term" value="F:zinc ion binding"/>
    <property type="evidence" value="ECO:0007669"/>
    <property type="project" value="UniProtKB-KW"/>
</dbReference>
<evidence type="ECO:0000256" key="14">
    <source>
        <dbReference type="SAM" id="MobiDB-lite"/>
    </source>
</evidence>
<dbReference type="GO" id="GO:0003899">
    <property type="term" value="F:DNA-directed RNA polymerase activity"/>
    <property type="evidence" value="ECO:0007669"/>
    <property type="project" value="UniProtKB-UniRule"/>
</dbReference>
<dbReference type="AlphaFoldDB" id="A0A0A8K2W2"/>
<evidence type="ECO:0000256" key="13">
    <source>
        <dbReference type="HAMAP-Rule" id="MF_00974"/>
    </source>
</evidence>
<keyword evidence="12 13" id="KW-0804">Transcription</keyword>
<dbReference type="FunFam" id="3.90.580.10:FF:000001">
    <property type="entry name" value="DNA primase"/>
    <property type="match status" value="1"/>
</dbReference>
<dbReference type="Pfam" id="PF13662">
    <property type="entry name" value="Toprim_4"/>
    <property type="match status" value="1"/>
</dbReference>
<evidence type="ECO:0000256" key="1">
    <source>
        <dbReference type="ARBA" id="ARBA00001947"/>
    </source>
</evidence>
<keyword evidence="11 13" id="KW-0238">DNA-binding</keyword>
<dbReference type="SUPFAM" id="SSF57783">
    <property type="entry name" value="Zinc beta-ribbon"/>
    <property type="match status" value="1"/>
</dbReference>
<dbReference type="InterPro" id="IPR037068">
    <property type="entry name" value="DNA_primase_core_N_sf"/>
</dbReference>
<dbReference type="EMBL" id="AP014648">
    <property type="protein sequence ID" value="BAQ16847.1"/>
    <property type="molecule type" value="Genomic_DNA"/>
</dbReference>
<dbReference type="GO" id="GO:0003677">
    <property type="term" value="F:DNA binding"/>
    <property type="evidence" value="ECO:0007669"/>
    <property type="project" value="UniProtKB-KW"/>
</dbReference>
<evidence type="ECO:0000313" key="16">
    <source>
        <dbReference type="EMBL" id="BAQ16847.1"/>
    </source>
</evidence>
<feature type="region of interest" description="Disordered" evidence="14">
    <location>
        <begin position="424"/>
        <end position="449"/>
    </location>
</feature>
<evidence type="ECO:0000256" key="2">
    <source>
        <dbReference type="ARBA" id="ARBA00022478"/>
    </source>
</evidence>
<keyword evidence="2 13" id="KW-0240">DNA-directed RNA polymerase</keyword>
<keyword evidence="5 13" id="KW-0548">Nucleotidyltransferase</keyword>
<keyword evidence="7" id="KW-0479">Metal-binding</keyword>
<evidence type="ECO:0000256" key="11">
    <source>
        <dbReference type="ARBA" id="ARBA00023125"/>
    </source>
</evidence>
<comment type="function">
    <text evidence="13">RNA polymerase that catalyzes the synthesis of short RNA molecules used as primers for DNA polymerase during DNA replication.</text>
</comment>
<dbReference type="Pfam" id="PF01807">
    <property type="entry name" value="Zn_ribbon_DnaG"/>
    <property type="match status" value="1"/>
</dbReference>
<keyword evidence="8" id="KW-0863">Zinc-finger</keyword>
<dbReference type="EC" id="2.7.7.101" evidence="13"/>
<comment type="cofactor">
    <cofactor evidence="1">
        <name>Zn(2+)</name>
        <dbReference type="ChEBI" id="CHEBI:29105"/>
    </cofactor>
</comment>
<keyword evidence="17" id="KW-1185">Reference proteome</keyword>
<dbReference type="Pfam" id="PF10410">
    <property type="entry name" value="DnaB_bind"/>
    <property type="match status" value="1"/>
</dbReference>
<dbReference type="Gene3D" id="3.40.1360.10">
    <property type="match status" value="1"/>
</dbReference>
<evidence type="ECO:0000256" key="7">
    <source>
        <dbReference type="ARBA" id="ARBA00022723"/>
    </source>
</evidence>
<dbReference type="GO" id="GO:1990077">
    <property type="term" value="C:primosome complex"/>
    <property type="evidence" value="ECO:0007669"/>
    <property type="project" value="UniProtKB-KW"/>
</dbReference>
<dbReference type="InterPro" id="IPR034151">
    <property type="entry name" value="TOPRIM_DnaG_bac"/>
</dbReference>
<keyword evidence="3 13" id="KW-0639">Primosome</keyword>
<evidence type="ECO:0000259" key="15">
    <source>
        <dbReference type="PROSITE" id="PS50880"/>
    </source>
</evidence>
<evidence type="ECO:0000256" key="5">
    <source>
        <dbReference type="ARBA" id="ARBA00022695"/>
    </source>
</evidence>
<dbReference type="FunFam" id="3.40.1360.10:FF:000002">
    <property type="entry name" value="DNA primase"/>
    <property type="match status" value="1"/>
</dbReference>
<dbReference type="GO" id="GO:0006269">
    <property type="term" value="P:DNA replication, synthesis of primer"/>
    <property type="evidence" value="ECO:0007669"/>
    <property type="project" value="UniProtKB-UniRule"/>
</dbReference>
<name>A0A0A8K2W2_9HYPH</name>
<dbReference type="InterPro" id="IPR002694">
    <property type="entry name" value="Znf_CHC2"/>
</dbReference>
<evidence type="ECO:0000256" key="3">
    <source>
        <dbReference type="ARBA" id="ARBA00022515"/>
    </source>
</evidence>
<dbReference type="GO" id="GO:0005737">
    <property type="term" value="C:cytoplasm"/>
    <property type="evidence" value="ECO:0007669"/>
    <property type="project" value="TreeGrafter"/>
</dbReference>
<proteinExistence type="inferred from homology"/>
<comment type="subunit">
    <text evidence="13">Monomer. Interacts with DnaB.</text>
</comment>
<evidence type="ECO:0000256" key="6">
    <source>
        <dbReference type="ARBA" id="ARBA00022705"/>
    </source>
</evidence>
<reference evidence="16 17" key="1">
    <citation type="submission" date="2014-09" db="EMBL/GenBank/DDBJ databases">
        <title>Genome sequencing of Methyloceanibacter caenitepidi Gela4.</title>
        <authorList>
            <person name="Takeuchi M."/>
            <person name="Susumu S."/>
            <person name="Kamagata Y."/>
            <person name="Oshima K."/>
            <person name="Hattori M."/>
            <person name="Iwasaki W."/>
        </authorList>
    </citation>
    <scope>NUCLEOTIDE SEQUENCE [LARGE SCALE GENOMIC DNA]</scope>
    <source>
        <strain evidence="16 17">Gela4</strain>
    </source>
</reference>
<dbReference type="PANTHER" id="PTHR30313:SF2">
    <property type="entry name" value="DNA PRIMASE"/>
    <property type="match status" value="1"/>
</dbReference>
<comment type="caution">
    <text evidence="13">Lacks conserved residue(s) required for the propagation of feature annotation.</text>
</comment>
<keyword evidence="4 13" id="KW-0808">Transferase</keyword>
<evidence type="ECO:0000256" key="12">
    <source>
        <dbReference type="ARBA" id="ARBA00023163"/>
    </source>
</evidence>
<dbReference type="PROSITE" id="PS50880">
    <property type="entry name" value="TOPRIM"/>
    <property type="match status" value="1"/>
</dbReference>
<dbReference type="InterPro" id="IPR030846">
    <property type="entry name" value="DnaG_bac"/>
</dbReference>